<gene>
    <name evidence="2" type="ORF">F2P81_015577</name>
</gene>
<protein>
    <submittedName>
        <fullName evidence="2">Uncharacterized protein</fullName>
    </submittedName>
</protein>
<organism evidence="2 3">
    <name type="scientific">Scophthalmus maximus</name>
    <name type="common">Turbot</name>
    <name type="synonym">Psetta maxima</name>
    <dbReference type="NCBI Taxonomy" id="52904"/>
    <lineage>
        <taxon>Eukaryota</taxon>
        <taxon>Metazoa</taxon>
        <taxon>Chordata</taxon>
        <taxon>Craniata</taxon>
        <taxon>Vertebrata</taxon>
        <taxon>Euteleostomi</taxon>
        <taxon>Actinopterygii</taxon>
        <taxon>Neopterygii</taxon>
        <taxon>Teleostei</taxon>
        <taxon>Neoteleostei</taxon>
        <taxon>Acanthomorphata</taxon>
        <taxon>Carangaria</taxon>
        <taxon>Pleuronectiformes</taxon>
        <taxon>Pleuronectoidei</taxon>
        <taxon>Scophthalmidae</taxon>
        <taxon>Scophthalmus</taxon>
    </lineage>
</organism>
<proteinExistence type="predicted"/>
<evidence type="ECO:0000256" key="1">
    <source>
        <dbReference type="SAM" id="MobiDB-lite"/>
    </source>
</evidence>
<comment type="caution">
    <text evidence="2">The sequence shown here is derived from an EMBL/GenBank/DDBJ whole genome shotgun (WGS) entry which is preliminary data.</text>
</comment>
<dbReference type="Proteomes" id="UP000438429">
    <property type="component" value="Unassembled WGS sequence"/>
</dbReference>
<reference evidence="2 3" key="1">
    <citation type="submission" date="2019-06" db="EMBL/GenBank/DDBJ databases">
        <title>Draft genomes of female and male turbot (Scophthalmus maximus).</title>
        <authorList>
            <person name="Xu H."/>
            <person name="Xu X.-W."/>
            <person name="Shao C."/>
            <person name="Chen S."/>
        </authorList>
    </citation>
    <scope>NUCLEOTIDE SEQUENCE [LARGE SCALE GENOMIC DNA]</scope>
    <source>
        <strain evidence="2">Ysfricsl-2016a</strain>
        <tissue evidence="2">Blood</tissue>
    </source>
</reference>
<dbReference type="EMBL" id="VEVO01000013">
    <property type="protein sequence ID" value="KAF0033287.1"/>
    <property type="molecule type" value="Genomic_DNA"/>
</dbReference>
<accession>A0A6A4SJ52</accession>
<evidence type="ECO:0000313" key="3">
    <source>
        <dbReference type="Proteomes" id="UP000438429"/>
    </source>
</evidence>
<feature type="compositionally biased region" description="Basic residues" evidence="1">
    <location>
        <begin position="73"/>
        <end position="85"/>
    </location>
</feature>
<evidence type="ECO:0000313" key="2">
    <source>
        <dbReference type="EMBL" id="KAF0033287.1"/>
    </source>
</evidence>
<dbReference type="AlphaFoldDB" id="A0A6A4SJ52"/>
<feature type="region of interest" description="Disordered" evidence="1">
    <location>
        <begin position="49"/>
        <end position="85"/>
    </location>
</feature>
<sequence>MRHEKRGPRQDGAVRTAAVSCNAVRRFGFEDFARRFSPSTAPRLCGALNSNGRHPSDGGEIFAASLEKDNKRQRNQARRKKKIMN</sequence>
<name>A0A6A4SJ52_SCOMX</name>